<dbReference type="Pfam" id="PF00534">
    <property type="entry name" value="Glycos_transf_1"/>
    <property type="match status" value="1"/>
</dbReference>
<organism evidence="4 5">
    <name type="scientific">Bacillus thuringiensis</name>
    <dbReference type="NCBI Taxonomy" id="1428"/>
    <lineage>
        <taxon>Bacteria</taxon>
        <taxon>Bacillati</taxon>
        <taxon>Bacillota</taxon>
        <taxon>Bacilli</taxon>
        <taxon>Bacillales</taxon>
        <taxon>Bacillaceae</taxon>
        <taxon>Bacillus</taxon>
        <taxon>Bacillus cereus group</taxon>
    </lineage>
</organism>
<dbReference type="InterPro" id="IPR001296">
    <property type="entry name" value="Glyco_trans_1"/>
</dbReference>
<dbReference type="PANTHER" id="PTHR45947:SF3">
    <property type="entry name" value="SULFOQUINOVOSYL TRANSFERASE SQD2"/>
    <property type="match status" value="1"/>
</dbReference>
<dbReference type="EMBL" id="NVCU01000182">
    <property type="protein sequence ID" value="PFT87577.1"/>
    <property type="molecule type" value="Genomic_DNA"/>
</dbReference>
<dbReference type="InterPro" id="IPR050194">
    <property type="entry name" value="Glycosyltransferase_grp1"/>
</dbReference>
<name>A0A9X7G0V1_BACTU</name>
<evidence type="ECO:0000259" key="3">
    <source>
        <dbReference type="Pfam" id="PF13439"/>
    </source>
</evidence>
<dbReference type="Pfam" id="PF13439">
    <property type="entry name" value="Glyco_transf_4"/>
    <property type="match status" value="1"/>
</dbReference>
<dbReference type="RefSeq" id="WP_098679369.1">
    <property type="nucleotide sequence ID" value="NZ_NVCU01000182.1"/>
</dbReference>
<proteinExistence type="inferred from homology"/>
<sequence>MRILLATYWPIPHVGGVWGYMDQLQKKLESLGHEVDLMGYGEDNSYVYIVNKEEKLQSDQLLPLLRAKLTPQTHPEIYANKLVEYTEFQRYVYELSAAYFGLEKYDVIHTQDVISSACIDRVRPKNTALVATLHGLVAHEIRHQLTTIHKSENSYLARAYFDDLEKLGASAAETTIVANQWLKSILMNEFHVPENMIKVFHYGFDIQHFLKRTNETSPIKKPKDKKVIIYSGRLVELKGVHHLIAALNKVKKDQDDWVCWIVGSGDFQAELEAKSKALGLDEYVFFFGKRDDVPSLLSKSDIFVLPSLLENQPLSVIEAQITGLPVIVSDAGGLPEIVNNGITGIITPAGNEENLYKSLSKLLNDNNLRKRLGSNAKKWAEKHWSLEKEIKNVMDVYKTAISKRGKTKENDPADSAH</sequence>
<feature type="domain" description="Glycosyl transferase family 1" evidence="2">
    <location>
        <begin position="214"/>
        <end position="379"/>
    </location>
</feature>
<evidence type="ECO:0000259" key="2">
    <source>
        <dbReference type="Pfam" id="PF00534"/>
    </source>
</evidence>
<dbReference type="InterPro" id="IPR028098">
    <property type="entry name" value="Glyco_trans_4-like_N"/>
</dbReference>
<dbReference type="Proteomes" id="UP000225910">
    <property type="component" value="Unassembled WGS sequence"/>
</dbReference>
<evidence type="ECO:0000313" key="5">
    <source>
        <dbReference type="Proteomes" id="UP000225910"/>
    </source>
</evidence>
<evidence type="ECO:0000313" key="4">
    <source>
        <dbReference type="EMBL" id="PFT87577.1"/>
    </source>
</evidence>
<evidence type="ECO:0000256" key="1">
    <source>
        <dbReference type="ARBA" id="ARBA00009481"/>
    </source>
</evidence>
<dbReference type="PANTHER" id="PTHR45947">
    <property type="entry name" value="SULFOQUINOVOSYL TRANSFERASE SQD2"/>
    <property type="match status" value="1"/>
</dbReference>
<reference evidence="4 5" key="1">
    <citation type="submission" date="2017-09" db="EMBL/GenBank/DDBJ databases">
        <title>Large-scale bioinformatics analysis of Bacillus genomes uncovers conserved roles of natural products in bacterial physiology.</title>
        <authorList>
            <consortium name="Agbiome Team Llc"/>
            <person name="Bleich R.M."/>
            <person name="Grubbs K.J."/>
            <person name="Santa Maria K.C."/>
            <person name="Allen S.E."/>
            <person name="Farag S."/>
            <person name="Shank E.A."/>
            <person name="Bowers A."/>
        </authorList>
    </citation>
    <scope>NUCLEOTIDE SEQUENCE [LARGE SCALE GENOMIC DNA]</scope>
    <source>
        <strain evidence="4 5">AFS064137</strain>
    </source>
</reference>
<dbReference type="AlphaFoldDB" id="A0A9X7G0V1"/>
<comment type="caution">
    <text evidence="4">The sequence shown here is derived from an EMBL/GenBank/DDBJ whole genome shotgun (WGS) entry which is preliminary data.</text>
</comment>
<accession>A0A9X7G0V1</accession>
<feature type="domain" description="Glycosyltransferase subfamily 4-like N-terminal" evidence="3">
    <location>
        <begin position="14"/>
        <end position="207"/>
    </location>
</feature>
<protein>
    <submittedName>
        <fullName evidence="4">Glycosyl transferase</fullName>
    </submittedName>
</protein>
<gene>
    <name evidence="4" type="ORF">COK81_20065</name>
</gene>
<dbReference type="Gene3D" id="3.40.50.2000">
    <property type="entry name" value="Glycogen Phosphorylase B"/>
    <property type="match status" value="2"/>
</dbReference>
<dbReference type="CDD" id="cd03801">
    <property type="entry name" value="GT4_PimA-like"/>
    <property type="match status" value="1"/>
</dbReference>
<comment type="similarity">
    <text evidence="1">Belongs to the glycosyltransferase group 1 family. Glycosyltransferase 4 subfamily.</text>
</comment>
<dbReference type="SUPFAM" id="SSF53756">
    <property type="entry name" value="UDP-Glycosyltransferase/glycogen phosphorylase"/>
    <property type="match status" value="1"/>
</dbReference>
<dbReference type="GO" id="GO:0016757">
    <property type="term" value="F:glycosyltransferase activity"/>
    <property type="evidence" value="ECO:0007669"/>
    <property type="project" value="InterPro"/>
</dbReference>
<keyword evidence="4" id="KW-0808">Transferase</keyword>